<dbReference type="RefSeq" id="WP_096806869.1">
    <property type="nucleotide sequence ID" value="NZ_CP022196.1"/>
</dbReference>
<sequence length="401" mass="42204">MLTNTATRYGALARFFHWAIALLILTDIALGLIGENTPRTAETAAGLTTLYSVHKTIGVAVLGLAVLRILWAITQPKPVPVHPERKAETLLAEVIHWMLYGAIVIMPLSGWVMHSAETGFAPILWPFGQDLPFVPKSEDVAHMAGAVHGLSALVIYLTVALHVAGALKHAVIEKDGVLSRMSRGTDAGVEGEAHASALPPVLAAVLWIAVVAFPFVMPAPERPDGTAAPMEQAQVEQAELASDLPSWTVDQGSLTISVKQMGAPVEGSFANWSAAIAYDEATGTGEVTVTIDTTSLTLGSVTQQAMGPEFFNTETYATATFEGEISRIEGASHQAVGTLTLVGQEVPVTLAFDLTIDGDTATMSGTSTLDRRDFGMGAGYADEGTVGFAVEVATTLTAVRQ</sequence>
<evidence type="ECO:0000256" key="3">
    <source>
        <dbReference type="ARBA" id="ARBA00022448"/>
    </source>
</evidence>
<dbReference type="SMART" id="SM00867">
    <property type="entry name" value="YceI"/>
    <property type="match status" value="1"/>
</dbReference>
<dbReference type="GO" id="GO:0022904">
    <property type="term" value="P:respiratory electron transport chain"/>
    <property type="evidence" value="ECO:0007669"/>
    <property type="project" value="InterPro"/>
</dbReference>
<keyword evidence="4" id="KW-1003">Cell membrane</keyword>
<dbReference type="InterPro" id="IPR036761">
    <property type="entry name" value="TTHA0802/YceI-like_sf"/>
</dbReference>
<evidence type="ECO:0000259" key="14">
    <source>
        <dbReference type="SMART" id="SM00867"/>
    </source>
</evidence>
<keyword evidence="9 13" id="KW-1133">Transmembrane helix</keyword>
<keyword evidence="7" id="KW-0479">Metal-binding</keyword>
<dbReference type="OrthoDB" id="1247465at2"/>
<name>A0A291GG39_9RHOB</name>
<dbReference type="InterPro" id="IPR007372">
    <property type="entry name" value="Lipid/polyisoprenoid-bd_YceI"/>
</dbReference>
<dbReference type="Pfam" id="PF04264">
    <property type="entry name" value="YceI"/>
    <property type="match status" value="1"/>
</dbReference>
<evidence type="ECO:0000256" key="4">
    <source>
        <dbReference type="ARBA" id="ARBA00022475"/>
    </source>
</evidence>
<feature type="transmembrane region" description="Helical" evidence="13">
    <location>
        <begin position="153"/>
        <end position="172"/>
    </location>
</feature>
<keyword evidence="10" id="KW-0408">Iron</keyword>
<dbReference type="EMBL" id="CP022196">
    <property type="protein sequence ID" value="ATG49349.1"/>
    <property type="molecule type" value="Genomic_DNA"/>
</dbReference>
<keyword evidence="16" id="KW-1185">Reference proteome</keyword>
<protein>
    <submittedName>
        <fullName evidence="15">Cytochrome B</fullName>
    </submittedName>
</protein>
<keyword evidence="6 13" id="KW-0812">Transmembrane</keyword>
<dbReference type="AlphaFoldDB" id="A0A291GG39"/>
<evidence type="ECO:0000256" key="9">
    <source>
        <dbReference type="ARBA" id="ARBA00022989"/>
    </source>
</evidence>
<feature type="transmembrane region" description="Helical" evidence="13">
    <location>
        <begin position="94"/>
        <end position="113"/>
    </location>
</feature>
<evidence type="ECO:0000256" key="7">
    <source>
        <dbReference type="ARBA" id="ARBA00022723"/>
    </source>
</evidence>
<dbReference type="Pfam" id="PF01292">
    <property type="entry name" value="Ni_hydr_CYTB"/>
    <property type="match status" value="1"/>
</dbReference>
<dbReference type="SUPFAM" id="SSF81342">
    <property type="entry name" value="Transmembrane di-heme cytochromes"/>
    <property type="match status" value="1"/>
</dbReference>
<dbReference type="PANTHER" id="PTHR30529:SF1">
    <property type="entry name" value="CYTOCHROME B561 HOMOLOG 2"/>
    <property type="match status" value="1"/>
</dbReference>
<reference evidence="15 16" key="1">
    <citation type="submission" date="2017-06" db="EMBL/GenBank/DDBJ databases">
        <title>Celeribacter sp. TSPH2 complete genome sequence.</title>
        <authorList>
            <person name="Woo J.-H."/>
            <person name="Kim H.-S."/>
        </authorList>
    </citation>
    <scope>NUCLEOTIDE SEQUENCE [LARGE SCALE GENOMIC DNA]</scope>
    <source>
        <strain evidence="15 16">TSPH2</strain>
    </source>
</reference>
<dbReference type="SUPFAM" id="SSF101874">
    <property type="entry name" value="YceI-like"/>
    <property type="match status" value="1"/>
</dbReference>
<dbReference type="Gene3D" id="1.20.950.20">
    <property type="entry name" value="Transmembrane di-heme cytochromes, Chain C"/>
    <property type="match status" value="1"/>
</dbReference>
<evidence type="ECO:0000256" key="1">
    <source>
        <dbReference type="ARBA" id="ARBA00001970"/>
    </source>
</evidence>
<feature type="domain" description="Lipid/polyisoprenoid-binding YceI-like" evidence="14">
    <location>
        <begin position="246"/>
        <end position="399"/>
    </location>
</feature>
<dbReference type="GO" id="GO:0020037">
    <property type="term" value="F:heme binding"/>
    <property type="evidence" value="ECO:0007669"/>
    <property type="project" value="TreeGrafter"/>
</dbReference>
<evidence type="ECO:0000256" key="12">
    <source>
        <dbReference type="ARBA" id="ARBA00037975"/>
    </source>
</evidence>
<dbReference type="KEGG" id="ceh:CEW89_18260"/>
<dbReference type="GO" id="GO:0046872">
    <property type="term" value="F:metal ion binding"/>
    <property type="evidence" value="ECO:0007669"/>
    <property type="project" value="UniProtKB-KW"/>
</dbReference>
<gene>
    <name evidence="15" type="ORF">CEW89_18260</name>
</gene>
<feature type="transmembrane region" description="Helical" evidence="13">
    <location>
        <begin position="53"/>
        <end position="73"/>
    </location>
</feature>
<dbReference type="GO" id="GO:0005886">
    <property type="term" value="C:plasma membrane"/>
    <property type="evidence" value="ECO:0007669"/>
    <property type="project" value="UniProtKB-SubCell"/>
</dbReference>
<evidence type="ECO:0000256" key="10">
    <source>
        <dbReference type="ARBA" id="ARBA00023004"/>
    </source>
</evidence>
<keyword evidence="5" id="KW-0349">Heme</keyword>
<dbReference type="InterPro" id="IPR011577">
    <property type="entry name" value="Cyt_b561_bac/Ni-Hgenase"/>
</dbReference>
<feature type="transmembrane region" description="Helical" evidence="13">
    <location>
        <begin position="193"/>
        <end position="217"/>
    </location>
</feature>
<keyword evidence="11 13" id="KW-0472">Membrane</keyword>
<comment type="cofactor">
    <cofactor evidence="1">
        <name>heme b</name>
        <dbReference type="ChEBI" id="CHEBI:60344"/>
    </cofactor>
</comment>
<feature type="transmembrane region" description="Helical" evidence="13">
    <location>
        <begin position="12"/>
        <end position="33"/>
    </location>
</feature>
<evidence type="ECO:0000256" key="2">
    <source>
        <dbReference type="ARBA" id="ARBA00004651"/>
    </source>
</evidence>
<dbReference type="PANTHER" id="PTHR30529">
    <property type="entry name" value="CYTOCHROME B561"/>
    <property type="match status" value="1"/>
</dbReference>
<dbReference type="Gene3D" id="2.40.128.110">
    <property type="entry name" value="Lipid/polyisoprenoid-binding, YceI-like"/>
    <property type="match status" value="1"/>
</dbReference>
<evidence type="ECO:0000256" key="13">
    <source>
        <dbReference type="SAM" id="Phobius"/>
    </source>
</evidence>
<evidence type="ECO:0000256" key="11">
    <source>
        <dbReference type="ARBA" id="ARBA00023136"/>
    </source>
</evidence>
<accession>A0A291GG39</accession>
<dbReference type="GO" id="GO:0009055">
    <property type="term" value="F:electron transfer activity"/>
    <property type="evidence" value="ECO:0007669"/>
    <property type="project" value="InterPro"/>
</dbReference>
<dbReference type="Proteomes" id="UP000217935">
    <property type="component" value="Chromosome"/>
</dbReference>
<proteinExistence type="inferred from homology"/>
<evidence type="ECO:0000256" key="8">
    <source>
        <dbReference type="ARBA" id="ARBA00022982"/>
    </source>
</evidence>
<evidence type="ECO:0000313" key="15">
    <source>
        <dbReference type="EMBL" id="ATG49349.1"/>
    </source>
</evidence>
<organism evidence="15 16">
    <name type="scientific">Celeribacter ethanolicus</name>
    <dbReference type="NCBI Taxonomy" id="1758178"/>
    <lineage>
        <taxon>Bacteria</taxon>
        <taxon>Pseudomonadati</taxon>
        <taxon>Pseudomonadota</taxon>
        <taxon>Alphaproteobacteria</taxon>
        <taxon>Rhodobacterales</taxon>
        <taxon>Roseobacteraceae</taxon>
        <taxon>Celeribacter</taxon>
    </lineage>
</organism>
<keyword evidence="3" id="KW-0813">Transport</keyword>
<evidence type="ECO:0000313" key="16">
    <source>
        <dbReference type="Proteomes" id="UP000217935"/>
    </source>
</evidence>
<comment type="similarity">
    <text evidence="12">Belongs to the cytochrome b561 family.</text>
</comment>
<comment type="subcellular location">
    <subcellularLocation>
        <location evidence="2">Cell membrane</location>
        <topology evidence="2">Multi-pass membrane protein</topology>
    </subcellularLocation>
</comment>
<dbReference type="InterPro" id="IPR016174">
    <property type="entry name" value="Di-haem_cyt_TM"/>
</dbReference>
<dbReference type="STRING" id="1758178.GCA_001550095_03164"/>
<dbReference type="InterPro" id="IPR052168">
    <property type="entry name" value="Cytochrome_b561_oxidase"/>
</dbReference>
<keyword evidence="8" id="KW-0249">Electron transport</keyword>
<evidence type="ECO:0000256" key="6">
    <source>
        <dbReference type="ARBA" id="ARBA00022692"/>
    </source>
</evidence>
<evidence type="ECO:0000256" key="5">
    <source>
        <dbReference type="ARBA" id="ARBA00022617"/>
    </source>
</evidence>